<keyword evidence="2" id="KW-1185">Reference proteome</keyword>
<organism evidence="1 2">
    <name type="scientific">Cetraspora pellucida</name>
    <dbReference type="NCBI Taxonomy" id="1433469"/>
    <lineage>
        <taxon>Eukaryota</taxon>
        <taxon>Fungi</taxon>
        <taxon>Fungi incertae sedis</taxon>
        <taxon>Mucoromycota</taxon>
        <taxon>Glomeromycotina</taxon>
        <taxon>Glomeromycetes</taxon>
        <taxon>Diversisporales</taxon>
        <taxon>Gigasporaceae</taxon>
        <taxon>Cetraspora</taxon>
    </lineage>
</organism>
<sequence length="93" mass="11104">MELFYFQSGGPYAINQRKRHGIVSFSQSGGTYAINQANKKLKENLYSTKHLITVWKFISFLPRPKNRYYERKNLEEYPEKDGYKNYRQLNIST</sequence>
<evidence type="ECO:0000313" key="1">
    <source>
        <dbReference type="EMBL" id="CAG8635217.1"/>
    </source>
</evidence>
<gene>
    <name evidence="1" type="ORF">CPELLU_LOCUS8584</name>
</gene>
<dbReference type="EMBL" id="CAJVQA010006157">
    <property type="protein sequence ID" value="CAG8635217.1"/>
    <property type="molecule type" value="Genomic_DNA"/>
</dbReference>
<reference evidence="1" key="1">
    <citation type="submission" date="2021-06" db="EMBL/GenBank/DDBJ databases">
        <authorList>
            <person name="Kallberg Y."/>
            <person name="Tangrot J."/>
            <person name="Rosling A."/>
        </authorList>
    </citation>
    <scope>NUCLEOTIDE SEQUENCE</scope>
    <source>
        <strain evidence="1">FL966</strain>
    </source>
</reference>
<dbReference type="AlphaFoldDB" id="A0A9N9DCS6"/>
<dbReference type="Proteomes" id="UP000789759">
    <property type="component" value="Unassembled WGS sequence"/>
</dbReference>
<proteinExistence type="predicted"/>
<evidence type="ECO:0000313" key="2">
    <source>
        <dbReference type="Proteomes" id="UP000789759"/>
    </source>
</evidence>
<feature type="non-terminal residue" evidence="1">
    <location>
        <position position="93"/>
    </location>
</feature>
<name>A0A9N9DCS6_9GLOM</name>
<protein>
    <submittedName>
        <fullName evidence="1">17282_t:CDS:1</fullName>
    </submittedName>
</protein>
<accession>A0A9N9DCS6</accession>
<comment type="caution">
    <text evidence="1">The sequence shown here is derived from an EMBL/GenBank/DDBJ whole genome shotgun (WGS) entry which is preliminary data.</text>
</comment>